<evidence type="ECO:0000256" key="1">
    <source>
        <dbReference type="SAM" id="MobiDB-lite"/>
    </source>
</evidence>
<protein>
    <submittedName>
        <fullName evidence="2">Uncharacterized protein</fullName>
    </submittedName>
</protein>
<reference evidence="2" key="1">
    <citation type="submission" date="2024-05" db="EMBL/GenBank/DDBJ databases">
        <authorList>
            <person name="Yu L."/>
        </authorList>
    </citation>
    <scope>NUCLEOTIDE SEQUENCE</scope>
    <source>
        <strain evidence="2">G08B096</strain>
    </source>
</reference>
<name>A0AAU7W796_9MICO</name>
<dbReference type="EMBL" id="CP158374">
    <property type="protein sequence ID" value="XBX82206.1"/>
    <property type="molecule type" value="Genomic_DNA"/>
</dbReference>
<dbReference type="RefSeq" id="WP_350348227.1">
    <property type="nucleotide sequence ID" value="NZ_CP158374.1"/>
</dbReference>
<accession>A0AAU7W796</accession>
<sequence length="61" mass="6895">MQYSAELVTMHLHEANVLRAEREIGLRRSVDDQAGADDAAPAPATARRHRRAHRLPRLALR</sequence>
<feature type="region of interest" description="Disordered" evidence="1">
    <location>
        <begin position="28"/>
        <end position="61"/>
    </location>
</feature>
<evidence type="ECO:0000313" key="2">
    <source>
        <dbReference type="EMBL" id="XBX82206.1"/>
    </source>
</evidence>
<feature type="compositionally biased region" description="Basic residues" evidence="1">
    <location>
        <begin position="46"/>
        <end position="61"/>
    </location>
</feature>
<organism evidence="2">
    <name type="scientific">Agromyces sp. G08B096</name>
    <dbReference type="NCBI Taxonomy" id="3156399"/>
    <lineage>
        <taxon>Bacteria</taxon>
        <taxon>Bacillati</taxon>
        <taxon>Actinomycetota</taxon>
        <taxon>Actinomycetes</taxon>
        <taxon>Micrococcales</taxon>
        <taxon>Microbacteriaceae</taxon>
        <taxon>Agromyces</taxon>
    </lineage>
</organism>
<gene>
    <name evidence="2" type="ORF">ABIQ69_16585</name>
</gene>
<proteinExistence type="predicted"/>
<dbReference type="AlphaFoldDB" id="A0AAU7W796"/>